<keyword evidence="2" id="KW-1185">Reference proteome</keyword>
<dbReference type="EMBL" id="BPLR01001589">
    <property type="protein sequence ID" value="GIZ03318.1"/>
    <property type="molecule type" value="Genomic_DNA"/>
</dbReference>
<evidence type="ECO:0000313" key="2">
    <source>
        <dbReference type="Proteomes" id="UP001054945"/>
    </source>
</evidence>
<comment type="caution">
    <text evidence="1">The sequence shown here is derived from an EMBL/GenBank/DDBJ whole genome shotgun (WGS) entry which is preliminary data.</text>
</comment>
<dbReference type="AlphaFoldDB" id="A0AAV4Y894"/>
<gene>
    <name evidence="1" type="ORF">CEXT_78501</name>
</gene>
<evidence type="ECO:0000313" key="1">
    <source>
        <dbReference type="EMBL" id="GIZ03318.1"/>
    </source>
</evidence>
<protein>
    <submittedName>
        <fullName evidence="1">Uncharacterized protein</fullName>
    </submittedName>
</protein>
<proteinExistence type="predicted"/>
<accession>A0AAV4Y894</accession>
<dbReference type="Proteomes" id="UP001054945">
    <property type="component" value="Unassembled WGS sequence"/>
</dbReference>
<sequence length="104" mass="11686">MRTDLYIIPLIAFPVPQFDSAHLPPPHTGKGEWMSCDGRWSYLRLFGDAAARRGWGGINWTRISGVVLLHPLSLLAVPLPGHLETSGVFRCFNVFDSMCEEFLK</sequence>
<name>A0AAV4Y894_CAEEX</name>
<organism evidence="1 2">
    <name type="scientific">Caerostris extrusa</name>
    <name type="common">Bark spider</name>
    <name type="synonym">Caerostris bankana</name>
    <dbReference type="NCBI Taxonomy" id="172846"/>
    <lineage>
        <taxon>Eukaryota</taxon>
        <taxon>Metazoa</taxon>
        <taxon>Ecdysozoa</taxon>
        <taxon>Arthropoda</taxon>
        <taxon>Chelicerata</taxon>
        <taxon>Arachnida</taxon>
        <taxon>Araneae</taxon>
        <taxon>Araneomorphae</taxon>
        <taxon>Entelegynae</taxon>
        <taxon>Araneoidea</taxon>
        <taxon>Araneidae</taxon>
        <taxon>Caerostris</taxon>
    </lineage>
</organism>
<reference evidence="1 2" key="1">
    <citation type="submission" date="2021-06" db="EMBL/GenBank/DDBJ databases">
        <title>Caerostris extrusa draft genome.</title>
        <authorList>
            <person name="Kono N."/>
            <person name="Arakawa K."/>
        </authorList>
    </citation>
    <scope>NUCLEOTIDE SEQUENCE [LARGE SCALE GENOMIC DNA]</scope>
</reference>